<protein>
    <submittedName>
        <fullName evidence="1">Uncharacterized protein</fullName>
    </submittedName>
</protein>
<dbReference type="RefSeq" id="XP_007774759.1">
    <property type="nucleotide sequence ID" value="XM_007776569.1"/>
</dbReference>
<evidence type="ECO:0000313" key="1">
    <source>
        <dbReference type="EMBL" id="EIW75377.1"/>
    </source>
</evidence>
<name>A0A5M3M8K9_CONPW</name>
<evidence type="ECO:0000313" key="2">
    <source>
        <dbReference type="Proteomes" id="UP000053558"/>
    </source>
</evidence>
<dbReference type="AlphaFoldDB" id="A0A5M3M8K9"/>
<reference evidence="2" key="1">
    <citation type="journal article" date="2012" name="Science">
        <title>The Paleozoic origin of enzymatic lignin decomposition reconstructed from 31 fungal genomes.</title>
        <authorList>
            <person name="Floudas D."/>
            <person name="Binder M."/>
            <person name="Riley R."/>
            <person name="Barry K."/>
            <person name="Blanchette R.A."/>
            <person name="Henrissat B."/>
            <person name="Martinez A.T."/>
            <person name="Otillar R."/>
            <person name="Spatafora J.W."/>
            <person name="Yadav J.S."/>
            <person name="Aerts A."/>
            <person name="Benoit I."/>
            <person name="Boyd A."/>
            <person name="Carlson A."/>
            <person name="Copeland A."/>
            <person name="Coutinho P.M."/>
            <person name="de Vries R.P."/>
            <person name="Ferreira P."/>
            <person name="Findley K."/>
            <person name="Foster B."/>
            <person name="Gaskell J."/>
            <person name="Glotzer D."/>
            <person name="Gorecki P."/>
            <person name="Heitman J."/>
            <person name="Hesse C."/>
            <person name="Hori C."/>
            <person name="Igarashi K."/>
            <person name="Jurgens J.A."/>
            <person name="Kallen N."/>
            <person name="Kersten P."/>
            <person name="Kohler A."/>
            <person name="Kuees U."/>
            <person name="Kumar T.K.A."/>
            <person name="Kuo A."/>
            <person name="LaButti K."/>
            <person name="Larrondo L.F."/>
            <person name="Lindquist E."/>
            <person name="Ling A."/>
            <person name="Lombard V."/>
            <person name="Lucas S."/>
            <person name="Lundell T."/>
            <person name="Martin R."/>
            <person name="McLaughlin D.J."/>
            <person name="Morgenstern I."/>
            <person name="Morin E."/>
            <person name="Murat C."/>
            <person name="Nagy L.G."/>
            <person name="Nolan M."/>
            <person name="Ohm R.A."/>
            <person name="Patyshakuliyeva A."/>
            <person name="Rokas A."/>
            <person name="Ruiz-Duenas F.J."/>
            <person name="Sabat G."/>
            <person name="Salamov A."/>
            <person name="Samejima M."/>
            <person name="Schmutz J."/>
            <person name="Slot J.C."/>
            <person name="St John F."/>
            <person name="Stenlid J."/>
            <person name="Sun H."/>
            <person name="Sun S."/>
            <person name="Syed K."/>
            <person name="Tsang A."/>
            <person name="Wiebenga A."/>
            <person name="Young D."/>
            <person name="Pisabarro A."/>
            <person name="Eastwood D.C."/>
            <person name="Martin F."/>
            <person name="Cullen D."/>
            <person name="Grigoriev I.V."/>
            <person name="Hibbett D.S."/>
        </authorList>
    </citation>
    <scope>NUCLEOTIDE SEQUENCE [LARGE SCALE GENOMIC DNA]</scope>
    <source>
        <strain evidence="2">RWD-64-598 SS2</strain>
    </source>
</reference>
<comment type="caution">
    <text evidence="1">The sequence shown here is derived from an EMBL/GenBank/DDBJ whole genome shotgun (WGS) entry which is preliminary data.</text>
</comment>
<dbReference type="EMBL" id="JH711589">
    <property type="protein sequence ID" value="EIW75377.1"/>
    <property type="molecule type" value="Genomic_DNA"/>
</dbReference>
<dbReference type="Proteomes" id="UP000053558">
    <property type="component" value="Unassembled WGS sequence"/>
</dbReference>
<gene>
    <name evidence="1" type="ORF">CONPUDRAFT_159498</name>
</gene>
<organism evidence="1 2">
    <name type="scientific">Coniophora puteana (strain RWD-64-598)</name>
    <name type="common">Brown rot fungus</name>
    <dbReference type="NCBI Taxonomy" id="741705"/>
    <lineage>
        <taxon>Eukaryota</taxon>
        <taxon>Fungi</taxon>
        <taxon>Dikarya</taxon>
        <taxon>Basidiomycota</taxon>
        <taxon>Agaricomycotina</taxon>
        <taxon>Agaricomycetes</taxon>
        <taxon>Agaricomycetidae</taxon>
        <taxon>Boletales</taxon>
        <taxon>Coniophorineae</taxon>
        <taxon>Coniophoraceae</taxon>
        <taxon>Coniophora</taxon>
    </lineage>
</organism>
<accession>A0A5M3M8K9</accession>
<dbReference type="GeneID" id="19204110"/>
<proteinExistence type="predicted"/>
<sequence length="69" mass="7509">MRGVLVRCCSETRRAVAEVWTGAVRRMKGAARAAAVRIMVRDMRGVGNAAAWIVGKECKSVSQTLYIAI</sequence>
<dbReference type="KEGG" id="cput:CONPUDRAFT_159498"/>
<keyword evidence="2" id="KW-1185">Reference proteome</keyword>